<evidence type="ECO:0000256" key="2">
    <source>
        <dbReference type="ARBA" id="ARBA00022748"/>
    </source>
</evidence>
<dbReference type="PANTHER" id="PTHR42852">
    <property type="entry name" value="THIOL:DISULFIDE INTERCHANGE PROTEIN DSBE"/>
    <property type="match status" value="1"/>
</dbReference>
<organism evidence="6 7">
    <name type="scientific">Pedobacter steynii</name>
    <dbReference type="NCBI Taxonomy" id="430522"/>
    <lineage>
        <taxon>Bacteria</taxon>
        <taxon>Pseudomonadati</taxon>
        <taxon>Bacteroidota</taxon>
        <taxon>Sphingobacteriia</taxon>
        <taxon>Sphingobacteriales</taxon>
        <taxon>Sphingobacteriaceae</taxon>
        <taxon>Pedobacter</taxon>
    </lineage>
</organism>
<dbReference type="Pfam" id="PF00578">
    <property type="entry name" value="AhpC-TSA"/>
    <property type="match status" value="1"/>
</dbReference>
<evidence type="ECO:0000256" key="4">
    <source>
        <dbReference type="ARBA" id="ARBA00023284"/>
    </source>
</evidence>
<name>A0A1D7QQX3_9SPHI</name>
<evidence type="ECO:0000256" key="3">
    <source>
        <dbReference type="ARBA" id="ARBA00023157"/>
    </source>
</evidence>
<dbReference type="GO" id="GO:0016209">
    <property type="term" value="F:antioxidant activity"/>
    <property type="evidence" value="ECO:0007669"/>
    <property type="project" value="InterPro"/>
</dbReference>
<dbReference type="GO" id="GO:0017004">
    <property type="term" value="P:cytochrome complex assembly"/>
    <property type="evidence" value="ECO:0007669"/>
    <property type="project" value="UniProtKB-KW"/>
</dbReference>
<dbReference type="PANTHER" id="PTHR42852:SF6">
    <property type="entry name" value="THIOL:DISULFIDE INTERCHANGE PROTEIN DSBE"/>
    <property type="match status" value="1"/>
</dbReference>
<dbReference type="EMBL" id="CP017141">
    <property type="protein sequence ID" value="AOM81005.1"/>
    <property type="molecule type" value="Genomic_DNA"/>
</dbReference>
<keyword evidence="4" id="KW-0676">Redox-active center</keyword>
<dbReference type="GO" id="GO:0030313">
    <property type="term" value="C:cell envelope"/>
    <property type="evidence" value="ECO:0007669"/>
    <property type="project" value="UniProtKB-SubCell"/>
</dbReference>
<dbReference type="InterPro" id="IPR050553">
    <property type="entry name" value="Thioredoxin_ResA/DsbE_sf"/>
</dbReference>
<evidence type="ECO:0000313" key="6">
    <source>
        <dbReference type="EMBL" id="AOM81005.1"/>
    </source>
</evidence>
<proteinExistence type="predicted"/>
<dbReference type="InterPro" id="IPR036249">
    <property type="entry name" value="Thioredoxin-like_sf"/>
</dbReference>
<evidence type="ECO:0000256" key="1">
    <source>
        <dbReference type="ARBA" id="ARBA00004196"/>
    </source>
</evidence>
<dbReference type="Gene3D" id="3.40.30.10">
    <property type="entry name" value="Glutaredoxin"/>
    <property type="match status" value="1"/>
</dbReference>
<keyword evidence="2" id="KW-0201">Cytochrome c-type biogenesis</keyword>
<dbReference type="SUPFAM" id="SSF52833">
    <property type="entry name" value="Thioredoxin-like"/>
    <property type="match status" value="1"/>
</dbReference>
<sequence length="191" mass="21895">MYALCQYAGRPFGNERLKSKPEEIEKLFHQLSDDMRQLPSAGTLLSKLLLGRTMAKGKVLKDVSLKDTAGKSIQISNFRGKYVLVDFWASWCQPCRTESPTLIRAYLKYKDLGFQVISITRDVATMKQSWLEAIKKDQVNLWPQLSDFDDLAQKAYDIQYLPSNYLIDPKGIIIGKDLRGERLMEALEKIL</sequence>
<dbReference type="PROSITE" id="PS51352">
    <property type="entry name" value="THIOREDOXIN_2"/>
    <property type="match status" value="1"/>
</dbReference>
<evidence type="ECO:0000313" key="7">
    <source>
        <dbReference type="Proteomes" id="UP000094313"/>
    </source>
</evidence>
<gene>
    <name evidence="6" type="ORF">BFS30_24905</name>
</gene>
<dbReference type="InterPro" id="IPR013766">
    <property type="entry name" value="Thioredoxin_domain"/>
</dbReference>
<dbReference type="Proteomes" id="UP000094313">
    <property type="component" value="Chromosome"/>
</dbReference>
<protein>
    <recommendedName>
        <fullName evidence="5">Thioredoxin domain-containing protein</fullName>
    </recommendedName>
</protein>
<comment type="subcellular location">
    <subcellularLocation>
        <location evidence="1">Cell envelope</location>
    </subcellularLocation>
</comment>
<keyword evidence="3" id="KW-1015">Disulfide bond</keyword>
<dbReference type="CDD" id="cd02966">
    <property type="entry name" value="TlpA_like_family"/>
    <property type="match status" value="1"/>
</dbReference>
<accession>A0A1D7QQX3</accession>
<dbReference type="KEGG" id="psty:BFS30_24905"/>
<keyword evidence="7" id="KW-1185">Reference proteome</keyword>
<reference evidence="6 7" key="1">
    <citation type="submission" date="2016-08" db="EMBL/GenBank/DDBJ databases">
        <authorList>
            <person name="Seilhamer J.J."/>
        </authorList>
    </citation>
    <scope>NUCLEOTIDE SEQUENCE [LARGE SCALE GENOMIC DNA]</scope>
    <source>
        <strain evidence="6 7">DX4</strain>
    </source>
</reference>
<evidence type="ECO:0000259" key="5">
    <source>
        <dbReference type="PROSITE" id="PS51352"/>
    </source>
</evidence>
<dbReference type="GO" id="GO:0016491">
    <property type="term" value="F:oxidoreductase activity"/>
    <property type="evidence" value="ECO:0007669"/>
    <property type="project" value="InterPro"/>
</dbReference>
<dbReference type="AlphaFoldDB" id="A0A1D7QQX3"/>
<dbReference type="InterPro" id="IPR000866">
    <property type="entry name" value="AhpC/TSA"/>
</dbReference>
<feature type="domain" description="Thioredoxin" evidence="5">
    <location>
        <begin position="54"/>
        <end position="191"/>
    </location>
</feature>